<reference evidence="2" key="1">
    <citation type="submission" date="2021-02" db="EMBL/GenBank/DDBJ databases">
        <authorList>
            <person name="Nowell W R."/>
        </authorList>
    </citation>
    <scope>NUCLEOTIDE SEQUENCE</scope>
</reference>
<feature type="domain" description="Peptidase M13 N-terminal" evidence="1">
    <location>
        <begin position="1"/>
        <end position="81"/>
    </location>
</feature>
<dbReference type="Proteomes" id="UP000676336">
    <property type="component" value="Unassembled WGS sequence"/>
</dbReference>
<dbReference type="EMBL" id="CAJOBI010198426">
    <property type="protein sequence ID" value="CAF4983613.1"/>
    <property type="molecule type" value="Genomic_DNA"/>
</dbReference>
<dbReference type="PROSITE" id="PS51885">
    <property type="entry name" value="NEPRILYSIN"/>
    <property type="match status" value="1"/>
</dbReference>
<accession>A0A8S3D5B1</accession>
<sequence>VVQNYLIWRFMMNRASSMPRRIRSTREQFDRVFKGTSAEPSRTTTCANYVNDNMGFAVSRLYVQQYFNDIARNQSKEIIKN</sequence>
<dbReference type="SUPFAM" id="SSF55486">
    <property type="entry name" value="Metalloproteases ('zincins'), catalytic domain"/>
    <property type="match status" value="1"/>
</dbReference>
<dbReference type="InterPro" id="IPR042089">
    <property type="entry name" value="Peptidase_M13_dom_2"/>
</dbReference>
<dbReference type="InterPro" id="IPR008753">
    <property type="entry name" value="Peptidase_M13_N"/>
</dbReference>
<dbReference type="InterPro" id="IPR000718">
    <property type="entry name" value="Peptidase_M13"/>
</dbReference>
<gene>
    <name evidence="2" type="ORF">SMN809_LOCUS55860</name>
</gene>
<protein>
    <recommendedName>
        <fullName evidence="1">Peptidase M13 N-terminal domain-containing protein</fullName>
    </recommendedName>
</protein>
<comment type="caution">
    <text evidence="2">The sequence shown here is derived from an EMBL/GenBank/DDBJ whole genome shotgun (WGS) entry which is preliminary data.</text>
</comment>
<dbReference type="GO" id="GO:0004222">
    <property type="term" value="F:metalloendopeptidase activity"/>
    <property type="evidence" value="ECO:0007669"/>
    <property type="project" value="InterPro"/>
</dbReference>
<feature type="non-terminal residue" evidence="2">
    <location>
        <position position="1"/>
    </location>
</feature>
<evidence type="ECO:0000313" key="3">
    <source>
        <dbReference type="Proteomes" id="UP000676336"/>
    </source>
</evidence>
<dbReference type="Gene3D" id="1.10.1380.10">
    <property type="entry name" value="Neutral endopeptidase , domain2"/>
    <property type="match status" value="1"/>
</dbReference>
<dbReference type="AlphaFoldDB" id="A0A8S3D5B1"/>
<dbReference type="GO" id="GO:0006508">
    <property type="term" value="P:proteolysis"/>
    <property type="evidence" value="ECO:0007669"/>
    <property type="project" value="InterPro"/>
</dbReference>
<proteinExistence type="predicted"/>
<feature type="non-terminal residue" evidence="2">
    <location>
        <position position="81"/>
    </location>
</feature>
<name>A0A8S3D5B1_9BILA</name>
<evidence type="ECO:0000313" key="2">
    <source>
        <dbReference type="EMBL" id="CAF4983613.1"/>
    </source>
</evidence>
<dbReference type="Pfam" id="PF05649">
    <property type="entry name" value="Peptidase_M13_N"/>
    <property type="match status" value="1"/>
</dbReference>
<evidence type="ECO:0000259" key="1">
    <source>
        <dbReference type="Pfam" id="PF05649"/>
    </source>
</evidence>
<organism evidence="2 3">
    <name type="scientific">Rotaria magnacalcarata</name>
    <dbReference type="NCBI Taxonomy" id="392030"/>
    <lineage>
        <taxon>Eukaryota</taxon>
        <taxon>Metazoa</taxon>
        <taxon>Spiralia</taxon>
        <taxon>Gnathifera</taxon>
        <taxon>Rotifera</taxon>
        <taxon>Eurotatoria</taxon>
        <taxon>Bdelloidea</taxon>
        <taxon>Philodinida</taxon>
        <taxon>Philodinidae</taxon>
        <taxon>Rotaria</taxon>
    </lineage>
</organism>